<dbReference type="EMBL" id="JAPDGR010005722">
    <property type="protein sequence ID" value="KAJ2965237.1"/>
    <property type="molecule type" value="Genomic_DNA"/>
</dbReference>
<comment type="caution">
    <text evidence="1">The sequence shown here is derived from an EMBL/GenBank/DDBJ whole genome shotgun (WGS) entry which is preliminary data.</text>
</comment>
<name>A0ACC1MEY6_9PEZI</name>
<accession>A0ACC1MEY6</accession>
<keyword evidence="2" id="KW-1185">Reference proteome</keyword>
<organism evidence="1 2">
    <name type="scientific">Xylaria curta</name>
    <dbReference type="NCBI Taxonomy" id="42375"/>
    <lineage>
        <taxon>Eukaryota</taxon>
        <taxon>Fungi</taxon>
        <taxon>Dikarya</taxon>
        <taxon>Ascomycota</taxon>
        <taxon>Pezizomycotina</taxon>
        <taxon>Sordariomycetes</taxon>
        <taxon>Xylariomycetidae</taxon>
        <taxon>Xylariales</taxon>
        <taxon>Xylariaceae</taxon>
        <taxon>Xylaria</taxon>
    </lineage>
</organism>
<reference evidence="1" key="1">
    <citation type="submission" date="2022-10" db="EMBL/GenBank/DDBJ databases">
        <title>Genome Sequence of Xylaria curta.</title>
        <authorList>
            <person name="Buettner E."/>
        </authorList>
    </citation>
    <scope>NUCLEOTIDE SEQUENCE</scope>
    <source>
        <strain evidence="1">Babe10</strain>
    </source>
</reference>
<protein>
    <submittedName>
        <fullName evidence="1">Uncharacterized protein</fullName>
    </submittedName>
</protein>
<evidence type="ECO:0000313" key="2">
    <source>
        <dbReference type="Proteomes" id="UP001143856"/>
    </source>
</evidence>
<dbReference type="Proteomes" id="UP001143856">
    <property type="component" value="Unassembled WGS sequence"/>
</dbReference>
<gene>
    <name evidence="1" type="ORF">NUW58_g10925</name>
</gene>
<proteinExistence type="predicted"/>
<evidence type="ECO:0000313" key="1">
    <source>
        <dbReference type="EMBL" id="KAJ2965237.1"/>
    </source>
</evidence>
<sequence>MYAGGGMYERMRQDDAVENERDGEVKTEDNNNVEIKDETPEPESELESVSDLMSGPMHAADADDEEGY</sequence>